<name>A0ABY7PWS8_9ACTN</name>
<accession>A0ABY7PWS8</accession>
<evidence type="ECO:0000313" key="1">
    <source>
        <dbReference type="EMBL" id="WBP84874.1"/>
    </source>
</evidence>
<keyword evidence="2" id="KW-1185">Reference proteome</keyword>
<dbReference type="EMBL" id="CP115450">
    <property type="protein sequence ID" value="WBP84874.1"/>
    <property type="molecule type" value="Genomic_DNA"/>
</dbReference>
<organism evidence="1 2">
    <name type="scientific">Kitasatospora cathayae</name>
    <dbReference type="NCBI Taxonomy" id="3004092"/>
    <lineage>
        <taxon>Bacteria</taxon>
        <taxon>Bacillati</taxon>
        <taxon>Actinomycetota</taxon>
        <taxon>Actinomycetes</taxon>
        <taxon>Kitasatosporales</taxon>
        <taxon>Streptomycetaceae</taxon>
        <taxon>Kitasatospora</taxon>
    </lineage>
</organism>
<proteinExistence type="predicted"/>
<reference evidence="2" key="1">
    <citation type="submission" date="2022-12" db="EMBL/GenBank/DDBJ databases">
        <authorList>
            <person name="Mo P."/>
        </authorList>
    </citation>
    <scope>NUCLEOTIDE SEQUENCE [LARGE SCALE GENOMIC DNA]</scope>
    <source>
        <strain evidence="2">HUAS 3-15</strain>
    </source>
</reference>
<dbReference type="Proteomes" id="UP001212821">
    <property type="component" value="Chromosome"/>
</dbReference>
<gene>
    <name evidence="1" type="ORF">O1G21_02745</name>
</gene>
<sequence length="62" mass="7134">MVEAERDEGRVEALAVEQRLSVLRQALGPELYETVLAVRRAEAELFAMQTDAEVIEAVRWRY</sequence>
<dbReference type="RefSeq" id="WP_270140422.1">
    <property type="nucleotide sequence ID" value="NZ_CP115450.1"/>
</dbReference>
<evidence type="ECO:0008006" key="3">
    <source>
        <dbReference type="Google" id="ProtNLM"/>
    </source>
</evidence>
<protein>
    <recommendedName>
        <fullName evidence="3">Glutamine synthetase</fullName>
    </recommendedName>
</protein>
<evidence type="ECO:0000313" key="2">
    <source>
        <dbReference type="Proteomes" id="UP001212821"/>
    </source>
</evidence>